<proteinExistence type="predicted"/>
<reference evidence="1 2" key="1">
    <citation type="submission" date="2021-04" db="EMBL/GenBank/DDBJ databases">
        <authorList>
            <person name="Pira H."/>
            <person name="Risdian C."/>
            <person name="Wink J."/>
        </authorList>
    </citation>
    <scope>NUCLEOTIDE SEQUENCE [LARGE SCALE GENOMIC DNA]</scope>
    <source>
        <strain evidence="1 2">WH53</strain>
    </source>
</reference>
<name>A0ABS5ZL95_9GAMM</name>
<evidence type="ECO:0000313" key="2">
    <source>
        <dbReference type="Proteomes" id="UP000690515"/>
    </source>
</evidence>
<gene>
    <name evidence="1" type="ORF">KCG35_24165</name>
</gene>
<dbReference type="EMBL" id="JAGSOY010000164">
    <property type="protein sequence ID" value="MBU2714150.1"/>
    <property type="molecule type" value="Genomic_DNA"/>
</dbReference>
<dbReference type="RefSeq" id="WP_215822418.1">
    <property type="nucleotide sequence ID" value="NZ_JAGSOY010000164.1"/>
</dbReference>
<comment type="caution">
    <text evidence="1">The sequence shown here is derived from an EMBL/GenBank/DDBJ whole genome shotgun (WGS) entry which is preliminary data.</text>
</comment>
<accession>A0ABS5ZL95</accession>
<dbReference type="Proteomes" id="UP000690515">
    <property type="component" value="Unassembled WGS sequence"/>
</dbReference>
<organism evidence="1 2">
    <name type="scientific">Zooshikella harenae</name>
    <dbReference type="NCBI Taxonomy" id="2827238"/>
    <lineage>
        <taxon>Bacteria</taxon>
        <taxon>Pseudomonadati</taxon>
        <taxon>Pseudomonadota</taxon>
        <taxon>Gammaproteobacteria</taxon>
        <taxon>Oceanospirillales</taxon>
        <taxon>Zooshikellaceae</taxon>
        <taxon>Zooshikella</taxon>
    </lineage>
</organism>
<evidence type="ECO:0000313" key="1">
    <source>
        <dbReference type="EMBL" id="MBU2714150.1"/>
    </source>
</evidence>
<keyword evidence="2" id="KW-1185">Reference proteome</keyword>
<protein>
    <submittedName>
        <fullName evidence="1">Uncharacterized protein</fullName>
    </submittedName>
</protein>
<sequence length="56" mass="6397">MSHPYEQYKNTELWQAIESAIKDLIDNKDIELTTNVEYVVGYVCKKVSTIKTSDSG</sequence>